<dbReference type="PROSITE" id="PS00018">
    <property type="entry name" value="EF_HAND_1"/>
    <property type="match status" value="1"/>
</dbReference>
<dbReference type="AlphaFoldDB" id="A0A813GNK2"/>
<evidence type="ECO:0000256" key="1">
    <source>
        <dbReference type="ARBA" id="ARBA00022837"/>
    </source>
</evidence>
<dbReference type="PROSITE" id="PS50222">
    <property type="entry name" value="EF_HAND_2"/>
    <property type="match status" value="1"/>
</dbReference>
<comment type="caution">
    <text evidence="3">The sequence shown here is derived from an EMBL/GenBank/DDBJ whole genome shotgun (WGS) entry which is preliminary data.</text>
</comment>
<proteinExistence type="predicted"/>
<organism evidence="3 4">
    <name type="scientific">Polarella glacialis</name>
    <name type="common">Dinoflagellate</name>
    <dbReference type="NCBI Taxonomy" id="89957"/>
    <lineage>
        <taxon>Eukaryota</taxon>
        <taxon>Sar</taxon>
        <taxon>Alveolata</taxon>
        <taxon>Dinophyceae</taxon>
        <taxon>Suessiales</taxon>
        <taxon>Suessiaceae</taxon>
        <taxon>Polarella</taxon>
    </lineage>
</organism>
<dbReference type="CDD" id="cd00051">
    <property type="entry name" value="EFh"/>
    <property type="match status" value="1"/>
</dbReference>
<dbReference type="InterPro" id="IPR018247">
    <property type="entry name" value="EF_Hand_1_Ca_BS"/>
</dbReference>
<evidence type="ECO:0000313" key="4">
    <source>
        <dbReference type="Proteomes" id="UP000654075"/>
    </source>
</evidence>
<dbReference type="OrthoDB" id="26525at2759"/>
<accession>A0A813GNK2</accession>
<dbReference type="GO" id="GO:0009644">
    <property type="term" value="P:response to high light intensity"/>
    <property type="evidence" value="ECO:0007669"/>
    <property type="project" value="InterPro"/>
</dbReference>
<dbReference type="SMART" id="SM00054">
    <property type="entry name" value="EFh"/>
    <property type="match status" value="2"/>
</dbReference>
<dbReference type="SUPFAM" id="SSF47473">
    <property type="entry name" value="EF-hand"/>
    <property type="match status" value="1"/>
</dbReference>
<dbReference type="PANTHER" id="PTHR35709:SF1">
    <property type="entry name" value="PROTEIN PROTON GRADIENT REGULATION 5, CHLOROPLASTIC"/>
    <property type="match status" value="1"/>
</dbReference>
<evidence type="ECO:0000259" key="2">
    <source>
        <dbReference type="PROSITE" id="PS50222"/>
    </source>
</evidence>
<dbReference type="GO" id="GO:0005509">
    <property type="term" value="F:calcium ion binding"/>
    <property type="evidence" value="ECO:0007669"/>
    <property type="project" value="InterPro"/>
</dbReference>
<feature type="domain" description="EF-hand" evidence="2">
    <location>
        <begin position="107"/>
        <end position="142"/>
    </location>
</feature>
<gene>
    <name evidence="3" type="ORF">PGLA1383_LOCUS44909</name>
</gene>
<dbReference type="InterPro" id="IPR002048">
    <property type="entry name" value="EF_hand_dom"/>
</dbReference>
<keyword evidence="1" id="KW-0106">Calcium</keyword>
<dbReference type="PANTHER" id="PTHR35709">
    <property type="entry name" value="PROTEIN PROTON GRADIENT REGULATION 5, CHLOROPLASTIC"/>
    <property type="match status" value="1"/>
</dbReference>
<keyword evidence="4" id="KW-1185">Reference proteome</keyword>
<dbReference type="Pfam" id="PF13499">
    <property type="entry name" value="EF-hand_7"/>
    <property type="match status" value="1"/>
</dbReference>
<dbReference type="PROSITE" id="PS51257">
    <property type="entry name" value="PROKAR_LIPOPROTEIN"/>
    <property type="match status" value="1"/>
</dbReference>
<name>A0A813GNK2_POLGL</name>
<evidence type="ECO:0000313" key="3">
    <source>
        <dbReference type="EMBL" id="CAE8628245.1"/>
    </source>
</evidence>
<dbReference type="OMA" id="WMDHERV"/>
<dbReference type="GO" id="GO:0009773">
    <property type="term" value="P:photosynthetic electron transport in photosystem I"/>
    <property type="evidence" value="ECO:0007669"/>
    <property type="project" value="InterPro"/>
</dbReference>
<dbReference type="Gene3D" id="1.10.238.10">
    <property type="entry name" value="EF-hand"/>
    <property type="match status" value="1"/>
</dbReference>
<dbReference type="InterPro" id="IPR037497">
    <property type="entry name" value="PGR5"/>
</dbReference>
<dbReference type="EMBL" id="CAJNNV010029363">
    <property type="protein sequence ID" value="CAE8628245.1"/>
    <property type="molecule type" value="Genomic_DNA"/>
</dbReference>
<protein>
    <recommendedName>
        <fullName evidence="2">EF-hand domain-containing protein</fullName>
    </recommendedName>
</protein>
<dbReference type="InterPro" id="IPR011992">
    <property type="entry name" value="EF-hand-dom_pair"/>
</dbReference>
<reference evidence="3" key="1">
    <citation type="submission" date="2021-02" db="EMBL/GenBank/DDBJ databases">
        <authorList>
            <person name="Dougan E. K."/>
            <person name="Rhodes N."/>
            <person name="Thang M."/>
            <person name="Chan C."/>
        </authorList>
    </citation>
    <scope>NUCLEOTIDE SEQUENCE</scope>
</reference>
<sequence>MARFGHPRLTLGSIAAFCLFSSCCLGSGLSWIAGFGGRQASVSQQRLAIRVAMRGGAKIGKSGLFSPIVEGAKVAIGPEELNKWRAEVIKAHTKVISYFVDTSQSGFGKIALQRLFEAADANGDGKLCKEEVRSCLTSLGFSWMDHERVEGLVAKGDLNGDEEIDFEEFVLQAPVTLRQNLVKLAKRNGDDLGFLV</sequence>
<dbReference type="Proteomes" id="UP000654075">
    <property type="component" value="Unassembled WGS sequence"/>
</dbReference>